<dbReference type="AlphaFoldDB" id="A0A518VD83"/>
<dbReference type="EC" id="3.1.-.-" evidence="14 15"/>
<evidence type="ECO:0000256" key="16">
    <source>
        <dbReference type="PIRSR" id="PIRSR004803-1"/>
    </source>
</evidence>
<evidence type="ECO:0000256" key="4">
    <source>
        <dbReference type="ARBA" id="ARBA00022722"/>
    </source>
</evidence>
<dbReference type="HAMAP" id="MF_01491">
    <property type="entry name" value="RNase_J_bact"/>
    <property type="match status" value="1"/>
</dbReference>
<dbReference type="InterPro" id="IPR030854">
    <property type="entry name" value="RNase_J_bac"/>
</dbReference>
<comment type="subcellular location">
    <subcellularLocation>
        <location evidence="1 14 15">Cytoplasm</location>
    </subcellularLocation>
</comment>
<keyword evidence="7 14" id="KW-0378">Hydrolase</keyword>
<evidence type="ECO:0000256" key="10">
    <source>
        <dbReference type="ARBA" id="ARBA00022884"/>
    </source>
</evidence>
<evidence type="ECO:0000256" key="6">
    <source>
        <dbReference type="ARBA" id="ARBA00022759"/>
    </source>
</evidence>
<comment type="function">
    <text evidence="14">An RNase that has 5'-3' exonuclease and possibly endonuclease activity. Involved in maturation of rRNA and in some organisms also mRNA maturation and/or decay.</text>
</comment>
<evidence type="ECO:0000256" key="13">
    <source>
        <dbReference type="ARBA" id="ARBA00048505"/>
    </source>
</evidence>
<evidence type="ECO:0000256" key="17">
    <source>
        <dbReference type="PIRSR" id="PIRSR004803-2"/>
    </source>
</evidence>
<keyword evidence="21" id="KW-1185">Reference proteome</keyword>
<feature type="active site" description="Proton donor" evidence="16">
    <location>
        <position position="196"/>
    </location>
</feature>
<comment type="cofactor">
    <cofactor evidence="18">
        <name>Ca(2+)</name>
        <dbReference type="ChEBI" id="CHEBI:29108"/>
    </cofactor>
    <text evidence="18">Binds 1 Ca(2+) cation per subunit. Seen in 1 crystal structure, it is not clear if it is physiologically important.</text>
</comment>
<comment type="subunit">
    <text evidence="14">Homodimer, may be a subunit of the RNA degradosome.</text>
</comment>
<feature type="binding site" evidence="18">
    <location>
        <position position="164"/>
    </location>
    <ligand>
        <name>Zn(2+)</name>
        <dbReference type="ChEBI" id="CHEBI:29105"/>
        <label>2</label>
        <note>catalytic</note>
    </ligand>
</feature>
<evidence type="ECO:0000256" key="7">
    <source>
        <dbReference type="ARBA" id="ARBA00022801"/>
    </source>
</evidence>
<organism evidence="20 21">
    <name type="scientific">Brevibacillus laterosporus</name>
    <name type="common">Bacillus laterosporus</name>
    <dbReference type="NCBI Taxonomy" id="1465"/>
    <lineage>
        <taxon>Bacteria</taxon>
        <taxon>Bacillati</taxon>
        <taxon>Bacillota</taxon>
        <taxon>Bacilli</taxon>
        <taxon>Bacillales</taxon>
        <taxon>Paenibacillaceae</taxon>
        <taxon>Brevibacillus</taxon>
    </lineage>
</organism>
<dbReference type="InterPro" id="IPR001279">
    <property type="entry name" value="Metallo-B-lactamas"/>
</dbReference>
<dbReference type="InterPro" id="IPR011108">
    <property type="entry name" value="RMMBL"/>
</dbReference>
<keyword evidence="4 14" id="KW-0540">Nuclease</keyword>
<dbReference type="EMBL" id="CP033464">
    <property type="protein sequence ID" value="QDX94937.1"/>
    <property type="molecule type" value="Genomic_DNA"/>
</dbReference>
<dbReference type="PANTHER" id="PTHR43694">
    <property type="entry name" value="RIBONUCLEASE J"/>
    <property type="match status" value="1"/>
</dbReference>
<comment type="catalytic activity">
    <reaction evidence="11">
        <text>3',5'-cyclic CMP + H2O = CMP + H(+)</text>
        <dbReference type="Rhea" id="RHEA:72675"/>
        <dbReference type="ChEBI" id="CHEBI:15377"/>
        <dbReference type="ChEBI" id="CHEBI:15378"/>
        <dbReference type="ChEBI" id="CHEBI:58003"/>
        <dbReference type="ChEBI" id="CHEBI:60377"/>
    </reaction>
    <physiologicalReaction direction="left-to-right" evidence="11">
        <dbReference type="Rhea" id="RHEA:72676"/>
    </physiologicalReaction>
</comment>
<dbReference type="Gene3D" id="3.60.15.10">
    <property type="entry name" value="Ribonuclease Z/Hydroxyacylglutathione hydrolase-like"/>
    <property type="match status" value="1"/>
</dbReference>
<feature type="domain" description="Metallo-beta-lactamase" evidence="19">
    <location>
        <begin position="20"/>
        <end position="216"/>
    </location>
</feature>
<feature type="binding site" evidence="18">
    <location>
        <position position="50"/>
    </location>
    <ligand>
        <name>Ca(2+)</name>
        <dbReference type="ChEBI" id="CHEBI:29108"/>
    </ligand>
</feature>
<keyword evidence="9 14" id="KW-0269">Exonuclease</keyword>
<evidence type="ECO:0000256" key="5">
    <source>
        <dbReference type="ARBA" id="ARBA00022723"/>
    </source>
</evidence>
<comment type="catalytic activity">
    <reaction evidence="13">
        <text>3',5'-cyclic UMP + H2O = UMP + H(+)</text>
        <dbReference type="Rhea" id="RHEA:70575"/>
        <dbReference type="ChEBI" id="CHEBI:15377"/>
        <dbReference type="ChEBI" id="CHEBI:15378"/>
        <dbReference type="ChEBI" id="CHEBI:57865"/>
        <dbReference type="ChEBI" id="CHEBI:184387"/>
    </reaction>
    <physiologicalReaction direction="left-to-right" evidence="13">
        <dbReference type="Rhea" id="RHEA:70576"/>
    </physiologicalReaction>
</comment>
<evidence type="ECO:0000256" key="11">
    <source>
        <dbReference type="ARBA" id="ARBA00034221"/>
    </source>
</evidence>
<dbReference type="Pfam" id="PF07521">
    <property type="entry name" value="RMMBL"/>
    <property type="match status" value="1"/>
</dbReference>
<feature type="binding site" evidence="18">
    <location>
        <position position="48"/>
    </location>
    <ligand>
        <name>Ca(2+)</name>
        <dbReference type="ChEBI" id="CHEBI:29108"/>
    </ligand>
</feature>
<keyword evidence="3 14" id="KW-0698">rRNA processing</keyword>
<evidence type="ECO:0000256" key="18">
    <source>
        <dbReference type="PIRSR" id="PIRSR004803-3"/>
    </source>
</evidence>
<gene>
    <name evidence="14" type="primary">rnj</name>
    <name evidence="20" type="ORF">EEL30_23215</name>
</gene>
<dbReference type="Pfam" id="PF22505">
    <property type="entry name" value="RNase_J_b_CASP"/>
    <property type="match status" value="1"/>
</dbReference>
<keyword evidence="18" id="KW-0106">Calcium</keyword>
<proteinExistence type="inferred from homology"/>
<feature type="binding site" evidence="18">
    <location>
        <position position="73"/>
    </location>
    <ligand>
        <name>Zn(2+)</name>
        <dbReference type="ChEBI" id="CHEBI:29105"/>
        <label>1</label>
        <note>catalytic</note>
    </ligand>
</feature>
<evidence type="ECO:0000256" key="1">
    <source>
        <dbReference type="ARBA" id="ARBA00004496"/>
    </source>
</evidence>
<name>A0A518VD83_BRELA</name>
<dbReference type="NCBIfam" id="TIGR00649">
    <property type="entry name" value="MG423"/>
    <property type="match status" value="1"/>
</dbReference>
<evidence type="ECO:0000256" key="2">
    <source>
        <dbReference type="ARBA" id="ARBA00022490"/>
    </source>
</evidence>
<feature type="binding site" evidence="17">
    <location>
        <begin position="233"/>
        <end position="235"/>
    </location>
    <ligand>
        <name>substrate</name>
    </ligand>
</feature>
<dbReference type="PIRSF" id="PIRSF004803">
    <property type="entry name" value="RnjA"/>
    <property type="match status" value="1"/>
</dbReference>
<evidence type="ECO:0000256" key="9">
    <source>
        <dbReference type="ARBA" id="ARBA00022839"/>
    </source>
</evidence>
<dbReference type="GO" id="GO:0004521">
    <property type="term" value="F:RNA endonuclease activity"/>
    <property type="evidence" value="ECO:0007669"/>
    <property type="project" value="UniProtKB-UniRule"/>
</dbReference>
<evidence type="ECO:0000256" key="8">
    <source>
        <dbReference type="ARBA" id="ARBA00022833"/>
    </source>
</evidence>
<sequence length="559" mass="61512">MSKLNQNVLIFALGGVGEIGKNMYVVETDDDIVVIDAGLKFPEEEMLGIDMVIPDITYLEENRDKVRGIIITHGHEDHIGGLSYVLRHLNVPVYATKLTLGLIDVKLKEAGILNTTTRHLIHSDSEVNLGSTLTATFFRVNHSIPDSVGVCLATPEGYVVHTGDFKFDQTPVNNQRADLGKMAEIGERGVLCLLSDSTNSERPGFTGSESSVGRALKEVFHKAEGRIIVSTFASNVHRIQQVFDAAVQYNRKVTLVGRSMINVITISMDLGYLHVPEGVIVDIDESNKLPLEQVVILSTGSQGEPMSALTRIARSAHRKIDMMPGDTVIIAATPIPGNEKYVSRTIDQLCRAGAEVIYGGHGPNGTVHVSGHGSQEELRLMLNLMKPEYFIPIHGEYRMQRMHAILAEQVGVPSENIFLLDNGDTVEIAKGKARYGPKVHAGNVLIDGLGVGDVGNIVLRDRKLLSQDGILVVVVTLSKQHGTIVSGPDIISRGFVYVRESEELMEEANRIVAQTLQKCMDEKVNEWSSLKNNVKDTLGRYLYEQTRRRPMILPIIMEV</sequence>
<dbReference type="Pfam" id="PF17770">
    <property type="entry name" value="RNase_J_C"/>
    <property type="match status" value="1"/>
</dbReference>
<feature type="binding site" evidence="18">
    <location>
        <position position="78"/>
    </location>
    <ligand>
        <name>Zn(2+)</name>
        <dbReference type="ChEBI" id="CHEBI:29105"/>
        <label>2</label>
        <note>catalytic</note>
    </ligand>
</feature>
<dbReference type="InterPro" id="IPR041636">
    <property type="entry name" value="RNase_J_C"/>
</dbReference>
<dbReference type="GO" id="GO:0005737">
    <property type="term" value="C:cytoplasm"/>
    <property type="evidence" value="ECO:0007669"/>
    <property type="project" value="UniProtKB-SubCell"/>
</dbReference>
<evidence type="ECO:0000256" key="3">
    <source>
        <dbReference type="ARBA" id="ARBA00022552"/>
    </source>
</evidence>
<dbReference type="OrthoDB" id="9758375at2"/>
<dbReference type="PANTHER" id="PTHR43694:SF4">
    <property type="entry name" value="RIBONUCLEASE J 2"/>
    <property type="match status" value="1"/>
</dbReference>
<feature type="active site" description="Proton acceptor" evidence="16">
    <location>
        <position position="372"/>
    </location>
</feature>
<reference evidence="20 21" key="1">
    <citation type="submission" date="2018-11" db="EMBL/GenBank/DDBJ databases">
        <title>Phylogenetic determinants of toxin gene distribution in genomes of Brevibacillus laterosporus.</title>
        <authorList>
            <person name="Glare T.R."/>
            <person name="Durrant A."/>
            <person name="Berry C."/>
            <person name="Palma L."/>
            <person name="Ormskirk M."/>
            <person name="Cox M.O."/>
        </authorList>
    </citation>
    <scope>NUCLEOTIDE SEQUENCE [LARGE SCALE GENOMIC DNA]</scope>
    <source>
        <strain evidence="20 21">1821L</strain>
    </source>
</reference>
<dbReference type="InterPro" id="IPR004613">
    <property type="entry name" value="RNase_J"/>
</dbReference>
<dbReference type="GO" id="GO:0004534">
    <property type="term" value="F:5'-3' RNA exonuclease activity"/>
    <property type="evidence" value="ECO:0007669"/>
    <property type="project" value="UniProtKB-UniRule"/>
</dbReference>
<dbReference type="Gene3D" id="3.10.20.580">
    <property type="match status" value="1"/>
</dbReference>
<dbReference type="InterPro" id="IPR001587">
    <property type="entry name" value="RNase_J_CS"/>
</dbReference>
<feature type="binding site" evidence="18">
    <location>
        <position position="77"/>
    </location>
    <ligand>
        <name>Zn(2+)</name>
        <dbReference type="ChEBI" id="CHEBI:29105"/>
        <label>1</label>
        <note>catalytic</note>
    </ligand>
</feature>
<dbReference type="Gene3D" id="3.40.50.10710">
    <property type="entry name" value="Metallo-hydrolase/oxidoreductase"/>
    <property type="match status" value="1"/>
</dbReference>
<keyword evidence="5 15" id="KW-0479">Metal-binding</keyword>
<feature type="binding site" evidence="18">
    <location>
        <position position="447"/>
    </location>
    <ligand>
        <name>Ca(2+)</name>
        <dbReference type="ChEBI" id="CHEBI:29108"/>
    </ligand>
</feature>
<keyword evidence="10 14" id="KW-0694">RNA-binding</keyword>
<dbReference type="CDD" id="cd07714">
    <property type="entry name" value="RNaseJ_MBL-fold"/>
    <property type="match status" value="1"/>
</dbReference>
<dbReference type="InterPro" id="IPR042173">
    <property type="entry name" value="RNase_J_2"/>
</dbReference>
<evidence type="ECO:0000256" key="15">
    <source>
        <dbReference type="PIRNR" id="PIRNR004803"/>
    </source>
</evidence>
<keyword evidence="2 14" id="KW-0963">Cytoplasm</keyword>
<protein>
    <recommendedName>
        <fullName evidence="14 15">Ribonuclease J</fullName>
        <shortName evidence="14">RNase J</shortName>
        <ecNumber evidence="14 15">3.1.-.-</ecNumber>
    </recommendedName>
</protein>
<dbReference type="FunFam" id="3.10.20.580:FF:000001">
    <property type="entry name" value="Ribonuclease J"/>
    <property type="match status" value="1"/>
</dbReference>
<dbReference type="InterPro" id="IPR055132">
    <property type="entry name" value="RNase_J_b_CASP"/>
</dbReference>
<evidence type="ECO:0000313" key="21">
    <source>
        <dbReference type="Proteomes" id="UP000319432"/>
    </source>
</evidence>
<comment type="function">
    <text evidence="12">Counteracts the endogenous Pycsar antiviral defense system. Phosphodiesterase that enables metal-dependent hydrolysis of host cyclic nucleotide Pycsar defense signals such as cCMP and cUMP.</text>
</comment>
<dbReference type="GO" id="GO:0006364">
    <property type="term" value="P:rRNA processing"/>
    <property type="evidence" value="ECO:0007669"/>
    <property type="project" value="UniProtKB-UniRule"/>
</dbReference>
<evidence type="ECO:0000256" key="12">
    <source>
        <dbReference type="ARBA" id="ARBA00034301"/>
    </source>
</evidence>
<feature type="binding site" evidence="14 17">
    <location>
        <begin position="368"/>
        <end position="372"/>
    </location>
    <ligand>
        <name>substrate</name>
    </ligand>
</feature>
<comment type="cofactor">
    <cofactor evidence="15 18">
        <name>Zn(2+)</name>
        <dbReference type="ChEBI" id="CHEBI:29105"/>
    </cofactor>
    <text evidence="15 18">Binds 2 Zn(2+) ions per subunit. It is not clear if Zn(2+) or Mg(2+) is physiologically important.</text>
</comment>
<feature type="binding site" evidence="18">
    <location>
        <position position="394"/>
    </location>
    <ligand>
        <name>Zn(2+)</name>
        <dbReference type="ChEBI" id="CHEBI:29105"/>
        <label>1</label>
        <note>catalytic</note>
    </ligand>
</feature>
<keyword evidence="6 14" id="KW-0255">Endonuclease</keyword>
<dbReference type="InterPro" id="IPR036866">
    <property type="entry name" value="RibonucZ/Hydroxyglut_hydro"/>
</dbReference>
<feature type="binding site" evidence="18">
    <location>
        <position position="75"/>
    </location>
    <ligand>
        <name>Zn(2+)</name>
        <dbReference type="ChEBI" id="CHEBI:29105"/>
        <label>1</label>
        <note>catalytic</note>
    </ligand>
</feature>
<dbReference type="GO" id="GO:0008270">
    <property type="term" value="F:zinc ion binding"/>
    <property type="evidence" value="ECO:0007669"/>
    <property type="project" value="InterPro"/>
</dbReference>
<evidence type="ECO:0000256" key="14">
    <source>
        <dbReference type="HAMAP-Rule" id="MF_01491"/>
    </source>
</evidence>
<dbReference type="SUPFAM" id="SSF56281">
    <property type="entry name" value="Metallo-hydrolase/oxidoreductase"/>
    <property type="match status" value="1"/>
</dbReference>
<evidence type="ECO:0000259" key="19">
    <source>
        <dbReference type="SMART" id="SM00849"/>
    </source>
</evidence>
<dbReference type="PROSITE" id="PS01292">
    <property type="entry name" value="UPF0036"/>
    <property type="match status" value="1"/>
</dbReference>
<comment type="similarity">
    <text evidence="14 15">Belongs to the metallo-beta-lactamase superfamily. RNA-metabolizing metallo-beta-lactamase-like family. Bacterial RNase J subfamily.</text>
</comment>
<evidence type="ECO:0000313" key="20">
    <source>
        <dbReference type="EMBL" id="QDX94937.1"/>
    </source>
</evidence>
<dbReference type="Proteomes" id="UP000319432">
    <property type="component" value="Chromosome"/>
</dbReference>
<feature type="binding site" evidence="18">
    <location>
        <position position="142"/>
    </location>
    <ligand>
        <name>Zn(2+)</name>
        <dbReference type="ChEBI" id="CHEBI:29105"/>
        <label>1</label>
        <note>catalytic</note>
    </ligand>
</feature>
<dbReference type="SMART" id="SM00849">
    <property type="entry name" value="Lactamase_B"/>
    <property type="match status" value="1"/>
</dbReference>
<keyword evidence="8 18" id="KW-0862">Zinc</keyword>
<dbReference type="Pfam" id="PF00753">
    <property type="entry name" value="Lactamase_B"/>
    <property type="match status" value="1"/>
</dbReference>
<dbReference type="GO" id="GO:0003723">
    <property type="term" value="F:RNA binding"/>
    <property type="evidence" value="ECO:0007669"/>
    <property type="project" value="UniProtKB-UniRule"/>
</dbReference>
<accession>A0A518VD83</accession>